<dbReference type="PANTHER" id="PTHR19372:SF7">
    <property type="entry name" value="SULFITE OXIDASE, MITOCHONDRIAL"/>
    <property type="match status" value="1"/>
</dbReference>
<feature type="region of interest" description="Disordered" evidence="1">
    <location>
        <begin position="13"/>
        <end position="33"/>
    </location>
</feature>
<keyword evidence="2" id="KW-0472">Membrane</keyword>
<dbReference type="EMBL" id="BAABIM010000001">
    <property type="protein sequence ID" value="GAA4669303.1"/>
    <property type="molecule type" value="Genomic_DNA"/>
</dbReference>
<organism evidence="4 5">
    <name type="scientific">Nocardioides nanhaiensis</name>
    <dbReference type="NCBI Taxonomy" id="1476871"/>
    <lineage>
        <taxon>Bacteria</taxon>
        <taxon>Bacillati</taxon>
        <taxon>Actinomycetota</taxon>
        <taxon>Actinomycetes</taxon>
        <taxon>Propionibacteriales</taxon>
        <taxon>Nocardioidaceae</taxon>
        <taxon>Nocardioides</taxon>
    </lineage>
</organism>
<feature type="transmembrane region" description="Helical" evidence="2">
    <location>
        <begin position="97"/>
        <end position="117"/>
    </location>
</feature>
<dbReference type="Gene3D" id="2.60.40.650">
    <property type="match status" value="1"/>
</dbReference>
<protein>
    <submittedName>
        <fullName evidence="4">Sulfite oxidase</fullName>
    </submittedName>
</protein>
<comment type="caution">
    <text evidence="4">The sequence shown here is derived from an EMBL/GenBank/DDBJ whole genome shotgun (WGS) entry which is preliminary data.</text>
</comment>
<evidence type="ECO:0000259" key="3">
    <source>
        <dbReference type="Pfam" id="PF00174"/>
    </source>
</evidence>
<dbReference type="SUPFAM" id="SSF81296">
    <property type="entry name" value="E set domains"/>
    <property type="match status" value="1"/>
</dbReference>
<keyword evidence="2" id="KW-1133">Transmembrane helix</keyword>
<dbReference type="PANTHER" id="PTHR19372">
    <property type="entry name" value="SULFITE REDUCTASE"/>
    <property type="match status" value="1"/>
</dbReference>
<feature type="transmembrane region" description="Helical" evidence="2">
    <location>
        <begin position="151"/>
        <end position="172"/>
    </location>
</feature>
<dbReference type="InterPro" id="IPR014756">
    <property type="entry name" value="Ig_E-set"/>
</dbReference>
<gene>
    <name evidence="4" type="ORF">GCM10023226_01930</name>
</gene>
<dbReference type="Proteomes" id="UP001500621">
    <property type="component" value="Unassembled WGS sequence"/>
</dbReference>
<dbReference type="SUPFAM" id="SSF56524">
    <property type="entry name" value="Oxidoreductase molybdopterin-binding domain"/>
    <property type="match status" value="1"/>
</dbReference>
<dbReference type="InterPro" id="IPR000572">
    <property type="entry name" value="OxRdtase_Mopterin-bd_dom"/>
</dbReference>
<proteinExistence type="predicted"/>
<dbReference type="Pfam" id="PF00174">
    <property type="entry name" value="Oxidored_molyb"/>
    <property type="match status" value="1"/>
</dbReference>
<keyword evidence="5" id="KW-1185">Reference proteome</keyword>
<evidence type="ECO:0000256" key="2">
    <source>
        <dbReference type="SAM" id="Phobius"/>
    </source>
</evidence>
<sequence length="552" mass="58258">MGRILPQTAIREAPRLRTPPMTESSPARTDRRPPGRLAYAGFGLVATLAGVAAGHLVASFLEPGSSPVLAVGSAVIDATPTPMKEWAIRTFGSADKLILVGSVMAGVLVLAAIAGVLTRRRFAVGAAMLVVLTAFPAVAALTRAGSTPLDVLPSVVAAVVGVAALRALDLVATRGSLRRRDDAATGEGGEAGEAPATRGASRRGVLVGSGVMLALAAVMGGAGRLVTQLRGKVTEVTFPTPASPAPAFPEGIEGRFAQISPLRVANADFYRVDTRLDVPLVDMEGWTLTIDGDVENEMTFTFQDLLDMPLIERDITLTCVSNNVGGPYVGGARWIGVRLTDLLDMAGVGSKADQILSTDFDGMTISTPLDIATDGRDAMIALGMNGEVLPREHGYPARMIVPGLYGFISATKWIERITLTTYAERTSYWTDRDWDTDAPIKPMARIDTPPGLQEIPSGKTVIGGVAWAQFDGGVMKVQVQIDGEGWQDAELGPDVNNVYWRQWYYEWDAAEGGHNISARVVDGNGEVQTDARAEPFPNGASGVQALIVNVGA</sequence>
<feature type="transmembrane region" description="Helical" evidence="2">
    <location>
        <begin position="124"/>
        <end position="145"/>
    </location>
</feature>
<evidence type="ECO:0000313" key="4">
    <source>
        <dbReference type="EMBL" id="GAA4669303.1"/>
    </source>
</evidence>
<evidence type="ECO:0000313" key="5">
    <source>
        <dbReference type="Proteomes" id="UP001500621"/>
    </source>
</evidence>
<dbReference type="Gene3D" id="3.90.420.10">
    <property type="entry name" value="Oxidoreductase, molybdopterin-binding domain"/>
    <property type="match status" value="1"/>
</dbReference>
<reference evidence="5" key="1">
    <citation type="journal article" date="2019" name="Int. J. Syst. Evol. Microbiol.">
        <title>The Global Catalogue of Microorganisms (GCM) 10K type strain sequencing project: providing services to taxonomists for standard genome sequencing and annotation.</title>
        <authorList>
            <consortium name="The Broad Institute Genomics Platform"/>
            <consortium name="The Broad Institute Genome Sequencing Center for Infectious Disease"/>
            <person name="Wu L."/>
            <person name="Ma J."/>
        </authorList>
    </citation>
    <scope>NUCLEOTIDE SEQUENCE [LARGE SCALE GENOMIC DNA]</scope>
    <source>
        <strain evidence="5">JCM 18127</strain>
    </source>
</reference>
<feature type="transmembrane region" description="Helical" evidence="2">
    <location>
        <begin position="37"/>
        <end position="61"/>
    </location>
</feature>
<feature type="transmembrane region" description="Helical" evidence="2">
    <location>
        <begin position="205"/>
        <end position="226"/>
    </location>
</feature>
<accession>A0ABP8VQN5</accession>
<feature type="domain" description="Oxidoreductase molybdopterin-binding" evidence="3">
    <location>
        <begin position="276"/>
        <end position="429"/>
    </location>
</feature>
<dbReference type="InterPro" id="IPR036374">
    <property type="entry name" value="OxRdtase_Mopterin-bd_sf"/>
</dbReference>
<keyword evidence="2" id="KW-0812">Transmembrane</keyword>
<name>A0ABP8VQN5_9ACTN</name>
<evidence type="ECO:0000256" key="1">
    <source>
        <dbReference type="SAM" id="MobiDB-lite"/>
    </source>
</evidence>